<sequence>MKCFLLLFLALVGCQARRLSIDEMIASASKVSSLNFLTDLDGKTYMQELDMVLTKDQYDRLHPRADTAGSRKKRKAIREDSYRWTDKTIPYKIAPDVFSNDDLAEIEKAMTEWSNYTCIRFIEATDHENHVYIDDGRGCYSYVGMTGGSQTLGLAGGCRYKGVIAHEIGHAVGFQHEQNRPDRDDFVRILRDNIPEDLYYNFKKYPESAVNTFDVPYDYNSVMHYGGRAFSVNGELTIQTLNSADQDKIGNRDGLSFYDIKLANLMYSCHESCDSSIQCPSHGFLGKDCRCYCPGDPLISCEAETGTEGVTKPPTTKPPVTAPPCENLNEYCEDWAAAGFCGDHQYLQVYCKKACNLCEVVTKATTAPCLDEKEHCGYWKDQGYCTGAYESFMKTHCKKSCDYCDLSTEDDLDNGSGTNNGSGSEDGTENSSSQLSVSLWACLSAVVAVWVTFLPTTL</sequence>
<keyword evidence="6 10" id="KW-0862">Zinc</keyword>
<dbReference type="InterPro" id="IPR001506">
    <property type="entry name" value="Peptidase_M12A"/>
</dbReference>
<evidence type="ECO:0000256" key="5">
    <source>
        <dbReference type="ARBA" id="ARBA00022801"/>
    </source>
</evidence>
<evidence type="ECO:0000256" key="3">
    <source>
        <dbReference type="ARBA" id="ARBA00022670"/>
    </source>
</evidence>
<dbReference type="Pfam" id="PF01549">
    <property type="entry name" value="ShK"/>
    <property type="match status" value="2"/>
</dbReference>
<dbReference type="SMART" id="SM00254">
    <property type="entry name" value="ShKT"/>
    <property type="match status" value="2"/>
</dbReference>
<dbReference type="InterPro" id="IPR024079">
    <property type="entry name" value="MetalloPept_cat_dom_sf"/>
</dbReference>
<dbReference type="InterPro" id="IPR034035">
    <property type="entry name" value="Astacin-like_dom"/>
</dbReference>
<feature type="binding site" evidence="10">
    <location>
        <position position="166"/>
    </location>
    <ligand>
        <name>Zn(2+)</name>
        <dbReference type="ChEBI" id="CHEBI:29105"/>
        <note>catalytic</note>
    </ligand>
</feature>
<evidence type="ECO:0000256" key="4">
    <source>
        <dbReference type="ARBA" id="ARBA00022723"/>
    </source>
</evidence>
<evidence type="ECO:0000259" key="12">
    <source>
        <dbReference type="PROSITE" id="PS51670"/>
    </source>
</evidence>
<feature type="binding site" evidence="10">
    <location>
        <position position="176"/>
    </location>
    <ligand>
        <name>Zn(2+)</name>
        <dbReference type="ChEBI" id="CHEBI:29105"/>
        <note>catalytic</note>
    </ligand>
</feature>
<feature type="binding site" evidence="10">
    <location>
        <position position="170"/>
    </location>
    <ligand>
        <name>Zn(2+)</name>
        <dbReference type="ChEBI" id="CHEBI:29105"/>
        <note>catalytic</note>
    </ligand>
</feature>
<accession>A0AAV4F500</accession>
<evidence type="ECO:0000256" key="1">
    <source>
        <dbReference type="ARBA" id="ARBA00002657"/>
    </source>
</evidence>
<dbReference type="PROSITE" id="PS51670">
    <property type="entry name" value="SHKT"/>
    <property type="match status" value="2"/>
</dbReference>
<evidence type="ECO:0000313" key="15">
    <source>
        <dbReference type="Proteomes" id="UP000762676"/>
    </source>
</evidence>
<feature type="chain" id="PRO_5043110978" description="Metalloendopeptidase" evidence="11">
    <location>
        <begin position="17"/>
        <end position="458"/>
    </location>
</feature>
<evidence type="ECO:0000256" key="10">
    <source>
        <dbReference type="PROSITE-ProRule" id="PRU01211"/>
    </source>
</evidence>
<comment type="cofactor">
    <cofactor evidence="10 11">
        <name>Zn(2+)</name>
        <dbReference type="ChEBI" id="CHEBI:29105"/>
    </cofactor>
    <text evidence="10 11">Binds 1 zinc ion per subunit.</text>
</comment>
<keyword evidence="8" id="KW-1015">Disulfide bond</keyword>
<dbReference type="Pfam" id="PF01400">
    <property type="entry name" value="Astacin"/>
    <property type="match status" value="1"/>
</dbReference>
<dbReference type="GO" id="GO:0018996">
    <property type="term" value="P:molting cycle, collagen and cuticulin-based cuticle"/>
    <property type="evidence" value="ECO:0007669"/>
    <property type="project" value="UniProtKB-ARBA"/>
</dbReference>
<evidence type="ECO:0000256" key="6">
    <source>
        <dbReference type="ARBA" id="ARBA00022833"/>
    </source>
</evidence>
<evidence type="ECO:0000256" key="2">
    <source>
        <dbReference type="ARBA" id="ARBA00022536"/>
    </source>
</evidence>
<proteinExistence type="predicted"/>
<keyword evidence="5 10" id="KW-0378">Hydrolase</keyword>
<feature type="domain" description="ShKT" evidence="12">
    <location>
        <begin position="325"/>
        <end position="358"/>
    </location>
</feature>
<dbReference type="GO" id="GO:0006508">
    <property type="term" value="P:proteolysis"/>
    <property type="evidence" value="ECO:0007669"/>
    <property type="project" value="UniProtKB-KW"/>
</dbReference>
<dbReference type="GO" id="GO:0004222">
    <property type="term" value="F:metalloendopeptidase activity"/>
    <property type="evidence" value="ECO:0007669"/>
    <property type="project" value="UniProtKB-UniRule"/>
</dbReference>
<dbReference type="EMBL" id="BMAT01000557">
    <property type="protein sequence ID" value="GFR68437.1"/>
    <property type="molecule type" value="Genomic_DNA"/>
</dbReference>
<dbReference type="SMART" id="SM00235">
    <property type="entry name" value="ZnMc"/>
    <property type="match status" value="1"/>
</dbReference>
<feature type="domain" description="ShKT" evidence="12">
    <location>
        <begin position="369"/>
        <end position="404"/>
    </location>
</feature>
<dbReference type="SUPFAM" id="SSF55486">
    <property type="entry name" value="Metalloproteases ('zincins'), catalytic domain"/>
    <property type="match status" value="1"/>
</dbReference>
<dbReference type="Gene3D" id="1.10.10.1940">
    <property type="match status" value="2"/>
</dbReference>
<evidence type="ECO:0000259" key="13">
    <source>
        <dbReference type="PROSITE" id="PS51864"/>
    </source>
</evidence>
<gene>
    <name evidence="14" type="ORF">ElyMa_000278400</name>
</gene>
<evidence type="ECO:0000256" key="7">
    <source>
        <dbReference type="ARBA" id="ARBA00023049"/>
    </source>
</evidence>
<keyword evidence="15" id="KW-1185">Reference proteome</keyword>
<feature type="signal peptide" evidence="11">
    <location>
        <begin position="1"/>
        <end position="16"/>
    </location>
</feature>
<organism evidence="14 15">
    <name type="scientific">Elysia marginata</name>
    <dbReference type="NCBI Taxonomy" id="1093978"/>
    <lineage>
        <taxon>Eukaryota</taxon>
        <taxon>Metazoa</taxon>
        <taxon>Spiralia</taxon>
        <taxon>Lophotrochozoa</taxon>
        <taxon>Mollusca</taxon>
        <taxon>Gastropoda</taxon>
        <taxon>Heterobranchia</taxon>
        <taxon>Euthyneura</taxon>
        <taxon>Panpulmonata</taxon>
        <taxon>Sacoglossa</taxon>
        <taxon>Placobranchoidea</taxon>
        <taxon>Plakobranchidae</taxon>
        <taxon>Elysia</taxon>
    </lineage>
</organism>
<comment type="caution">
    <text evidence="9">Lacks conserved residue(s) required for the propagation of feature annotation.</text>
</comment>
<comment type="caution">
    <text evidence="14">The sequence shown here is derived from an EMBL/GenBank/DDBJ whole genome shotgun (WGS) entry which is preliminary data.</text>
</comment>
<comment type="function">
    <text evidence="1">Metalloprotease.</text>
</comment>
<dbReference type="Gene3D" id="3.40.390.10">
    <property type="entry name" value="Collagenase (Catalytic Domain)"/>
    <property type="match status" value="1"/>
</dbReference>
<evidence type="ECO:0000313" key="14">
    <source>
        <dbReference type="EMBL" id="GFR68437.1"/>
    </source>
</evidence>
<dbReference type="GO" id="GO:0008270">
    <property type="term" value="F:zinc ion binding"/>
    <property type="evidence" value="ECO:0007669"/>
    <property type="project" value="UniProtKB-UniRule"/>
</dbReference>
<name>A0AAV4F500_9GAST</name>
<dbReference type="InterPro" id="IPR006026">
    <property type="entry name" value="Peptidase_Metallo"/>
</dbReference>
<dbReference type="EC" id="3.4.24.-" evidence="11"/>
<protein>
    <recommendedName>
        <fullName evidence="11">Metalloendopeptidase</fullName>
        <ecNumber evidence="11">3.4.24.-</ecNumber>
    </recommendedName>
</protein>
<feature type="active site" evidence="10">
    <location>
        <position position="167"/>
    </location>
</feature>
<evidence type="ECO:0000256" key="11">
    <source>
        <dbReference type="RuleBase" id="RU361183"/>
    </source>
</evidence>
<dbReference type="PROSITE" id="PS51864">
    <property type="entry name" value="ASTACIN"/>
    <property type="match status" value="1"/>
</dbReference>
<dbReference type="FunFam" id="3.40.390.10:FF:000028">
    <property type="entry name" value="Zinc metalloproteinase"/>
    <property type="match status" value="1"/>
</dbReference>
<feature type="domain" description="Peptidase M12A" evidence="13">
    <location>
        <begin position="75"/>
        <end position="270"/>
    </location>
</feature>
<keyword evidence="3 10" id="KW-0645">Protease</keyword>
<reference evidence="14 15" key="1">
    <citation type="journal article" date="2021" name="Elife">
        <title>Chloroplast acquisition without the gene transfer in kleptoplastic sea slugs, Plakobranchus ocellatus.</title>
        <authorList>
            <person name="Maeda T."/>
            <person name="Takahashi S."/>
            <person name="Yoshida T."/>
            <person name="Shimamura S."/>
            <person name="Takaki Y."/>
            <person name="Nagai Y."/>
            <person name="Toyoda A."/>
            <person name="Suzuki Y."/>
            <person name="Arimoto A."/>
            <person name="Ishii H."/>
            <person name="Satoh N."/>
            <person name="Nishiyama T."/>
            <person name="Hasebe M."/>
            <person name="Maruyama T."/>
            <person name="Minagawa J."/>
            <person name="Obokata J."/>
            <person name="Shigenobu S."/>
        </authorList>
    </citation>
    <scope>NUCLEOTIDE SEQUENCE [LARGE SCALE GENOMIC DNA]</scope>
</reference>
<evidence type="ECO:0000256" key="9">
    <source>
        <dbReference type="PROSITE-ProRule" id="PRU01005"/>
    </source>
</evidence>
<keyword evidence="2" id="KW-0245">EGF-like domain</keyword>
<keyword evidence="4 10" id="KW-0479">Metal-binding</keyword>
<keyword evidence="11" id="KW-0732">Signal</keyword>
<dbReference type="PANTHER" id="PTHR10127">
    <property type="entry name" value="DISCOIDIN, CUB, EGF, LAMININ , AND ZINC METALLOPROTEASE DOMAIN CONTAINING"/>
    <property type="match status" value="1"/>
</dbReference>
<dbReference type="PRINTS" id="PR00480">
    <property type="entry name" value="ASTACIN"/>
</dbReference>
<keyword evidence="7 10" id="KW-0482">Metalloprotease</keyword>
<dbReference type="InterPro" id="IPR003582">
    <property type="entry name" value="ShKT_dom"/>
</dbReference>
<dbReference type="PANTHER" id="PTHR10127:SF780">
    <property type="entry name" value="METALLOENDOPEPTIDASE"/>
    <property type="match status" value="1"/>
</dbReference>
<dbReference type="CDD" id="cd04280">
    <property type="entry name" value="ZnMc_astacin_like"/>
    <property type="match status" value="1"/>
</dbReference>
<dbReference type="Proteomes" id="UP000762676">
    <property type="component" value="Unassembled WGS sequence"/>
</dbReference>
<evidence type="ECO:0000256" key="8">
    <source>
        <dbReference type="ARBA" id="ARBA00023157"/>
    </source>
</evidence>
<dbReference type="AlphaFoldDB" id="A0AAV4F500"/>